<evidence type="ECO:0000259" key="8">
    <source>
        <dbReference type="PROSITE" id="PS50835"/>
    </source>
</evidence>
<feature type="domain" description="Ig-like" evidence="8">
    <location>
        <begin position="18"/>
        <end position="95"/>
    </location>
</feature>
<evidence type="ECO:0000256" key="2">
    <source>
        <dbReference type="ARBA" id="ARBA00022692"/>
    </source>
</evidence>
<name>A0A833YPH3_9CHIR</name>
<dbReference type="GO" id="GO:0033691">
    <property type="term" value="F:sialic acid binding"/>
    <property type="evidence" value="ECO:0007669"/>
    <property type="project" value="TreeGrafter"/>
</dbReference>
<feature type="chain" id="PRO_5032694129" evidence="7">
    <location>
        <begin position="18"/>
        <end position="154"/>
    </location>
</feature>
<keyword evidence="2 6" id="KW-0812">Transmembrane</keyword>
<keyword evidence="4 6" id="KW-0472">Membrane</keyword>
<feature type="transmembrane region" description="Helical" evidence="6">
    <location>
        <begin position="105"/>
        <end position="132"/>
    </location>
</feature>
<reference evidence="9 10" key="1">
    <citation type="journal article" date="2020" name="Nature">
        <title>Six reference-quality genomes reveal evolution of bat adaptations.</title>
        <authorList>
            <person name="Jebb D."/>
            <person name="Huang Z."/>
            <person name="Pippel M."/>
            <person name="Hughes G.M."/>
            <person name="Lavrichenko K."/>
            <person name="Devanna P."/>
            <person name="Winkler S."/>
            <person name="Jermiin L.S."/>
            <person name="Skirmuntt E.C."/>
            <person name="Katzourakis A."/>
            <person name="Burkitt-Gray L."/>
            <person name="Ray D.A."/>
            <person name="Sullivan K.A.M."/>
            <person name="Roscito J.G."/>
            <person name="Kirilenko B.M."/>
            <person name="Davalos L.M."/>
            <person name="Corthals A.P."/>
            <person name="Power M.L."/>
            <person name="Jones G."/>
            <person name="Ransome R.D."/>
            <person name="Dechmann D.K.N."/>
            <person name="Locatelli A.G."/>
            <person name="Puechmaille S.J."/>
            <person name="Fedrigo O."/>
            <person name="Jarvis E.D."/>
            <person name="Hiller M."/>
            <person name="Vernes S.C."/>
            <person name="Myers E.W."/>
            <person name="Teeling E.C."/>
        </authorList>
    </citation>
    <scope>NUCLEOTIDE SEQUENCE [LARGE SCALE GENOMIC DNA]</scope>
    <source>
        <strain evidence="9">Bat1K_MPI-CBG_1</strain>
    </source>
</reference>
<dbReference type="InterPro" id="IPR013162">
    <property type="entry name" value="CD80_C2-set"/>
</dbReference>
<dbReference type="InterPro" id="IPR051036">
    <property type="entry name" value="SIGLEC"/>
</dbReference>
<organism evidence="9 10">
    <name type="scientific">Phyllostomus discolor</name>
    <name type="common">pale spear-nosed bat</name>
    <dbReference type="NCBI Taxonomy" id="89673"/>
    <lineage>
        <taxon>Eukaryota</taxon>
        <taxon>Metazoa</taxon>
        <taxon>Chordata</taxon>
        <taxon>Craniata</taxon>
        <taxon>Vertebrata</taxon>
        <taxon>Euteleostomi</taxon>
        <taxon>Mammalia</taxon>
        <taxon>Eutheria</taxon>
        <taxon>Laurasiatheria</taxon>
        <taxon>Chiroptera</taxon>
        <taxon>Yangochiroptera</taxon>
        <taxon>Phyllostomidae</taxon>
        <taxon>Phyllostominae</taxon>
        <taxon>Phyllostomus</taxon>
    </lineage>
</organism>
<dbReference type="GO" id="GO:0005886">
    <property type="term" value="C:plasma membrane"/>
    <property type="evidence" value="ECO:0007669"/>
    <property type="project" value="TreeGrafter"/>
</dbReference>
<evidence type="ECO:0000256" key="6">
    <source>
        <dbReference type="SAM" id="Phobius"/>
    </source>
</evidence>
<dbReference type="PANTHER" id="PTHR12035">
    <property type="entry name" value="SIALIC ACID BINDING IMMUNOGLOBULIN-LIKE LECTIN"/>
    <property type="match status" value="1"/>
</dbReference>
<evidence type="ECO:0000313" key="9">
    <source>
        <dbReference type="EMBL" id="KAF6079404.1"/>
    </source>
</evidence>
<dbReference type="GO" id="GO:0030246">
    <property type="term" value="F:carbohydrate binding"/>
    <property type="evidence" value="ECO:0007669"/>
    <property type="project" value="UniProtKB-KW"/>
</dbReference>
<dbReference type="InterPro" id="IPR013783">
    <property type="entry name" value="Ig-like_fold"/>
</dbReference>
<evidence type="ECO:0000256" key="7">
    <source>
        <dbReference type="SAM" id="SignalP"/>
    </source>
</evidence>
<protein>
    <submittedName>
        <fullName evidence="9">Sialic acid binding Ig like lectin 7</fullName>
    </submittedName>
</protein>
<dbReference type="GO" id="GO:0007155">
    <property type="term" value="P:cell adhesion"/>
    <property type="evidence" value="ECO:0007669"/>
    <property type="project" value="TreeGrafter"/>
</dbReference>
<dbReference type="AlphaFoldDB" id="A0A833YPH3"/>
<keyword evidence="5" id="KW-1015">Disulfide bond</keyword>
<dbReference type="Gene3D" id="2.60.40.10">
    <property type="entry name" value="Immunoglobulins"/>
    <property type="match status" value="1"/>
</dbReference>
<comment type="subcellular location">
    <subcellularLocation>
        <location evidence="1">Membrane</location>
        <topology evidence="1">Single-pass membrane protein</topology>
    </subcellularLocation>
</comment>
<dbReference type="SUPFAM" id="SSF48726">
    <property type="entry name" value="Immunoglobulin"/>
    <property type="match status" value="1"/>
</dbReference>
<accession>A0A833YPH3</accession>
<keyword evidence="3 6" id="KW-1133">Transmembrane helix</keyword>
<keyword evidence="9" id="KW-0430">Lectin</keyword>
<evidence type="ECO:0000256" key="4">
    <source>
        <dbReference type="ARBA" id="ARBA00023136"/>
    </source>
</evidence>
<dbReference type="InterPro" id="IPR036179">
    <property type="entry name" value="Ig-like_dom_sf"/>
</dbReference>
<dbReference type="Proteomes" id="UP000664940">
    <property type="component" value="Unassembled WGS sequence"/>
</dbReference>
<evidence type="ECO:0000256" key="3">
    <source>
        <dbReference type="ARBA" id="ARBA00022989"/>
    </source>
</evidence>
<evidence type="ECO:0000313" key="10">
    <source>
        <dbReference type="Proteomes" id="UP000664940"/>
    </source>
</evidence>
<dbReference type="InterPro" id="IPR007110">
    <property type="entry name" value="Ig-like_dom"/>
</dbReference>
<dbReference type="PANTHER" id="PTHR12035:SF125">
    <property type="entry name" value="SIALIC ACID-BINDING IG-LIKE LECTIN 5"/>
    <property type="match status" value="1"/>
</dbReference>
<dbReference type="PROSITE" id="PS50835">
    <property type="entry name" value="IG_LIKE"/>
    <property type="match status" value="1"/>
</dbReference>
<evidence type="ECO:0000256" key="1">
    <source>
        <dbReference type="ARBA" id="ARBA00004167"/>
    </source>
</evidence>
<sequence length="154" mass="16746">MLLQLLLSLLWAALNHTPDILIPGNLESGCPMDLTCSVPWACERGTPLLFSWMSATHPSLVPKTHNSSVLTLTPQPQDHGASLTCEVTLPGARVTTRTIHLNVSWSMAVVVLVAIVEAVVKILLLLLSLIILMYHFRKVARPTEGMEKASTVSS</sequence>
<evidence type="ECO:0000256" key="5">
    <source>
        <dbReference type="ARBA" id="ARBA00023157"/>
    </source>
</evidence>
<feature type="signal peptide" evidence="7">
    <location>
        <begin position="1"/>
        <end position="17"/>
    </location>
</feature>
<dbReference type="EMBL" id="JABVXQ010000014">
    <property type="protein sequence ID" value="KAF6079404.1"/>
    <property type="molecule type" value="Genomic_DNA"/>
</dbReference>
<proteinExistence type="predicted"/>
<keyword evidence="7" id="KW-0732">Signal</keyword>
<comment type="caution">
    <text evidence="9">The sequence shown here is derived from an EMBL/GenBank/DDBJ whole genome shotgun (WGS) entry which is preliminary data.</text>
</comment>
<dbReference type="Pfam" id="PF08205">
    <property type="entry name" value="C2-set_2"/>
    <property type="match status" value="1"/>
</dbReference>
<gene>
    <name evidence="9" type="ORF">HJG60_017265</name>
</gene>